<feature type="coiled-coil region" evidence="1">
    <location>
        <begin position="138"/>
        <end position="165"/>
    </location>
</feature>
<dbReference type="EMBL" id="DSOK01000256">
    <property type="protein sequence ID" value="HEN15587.1"/>
    <property type="molecule type" value="Genomic_DNA"/>
</dbReference>
<keyword evidence="1" id="KW-0175">Coiled coil</keyword>
<gene>
    <name evidence="2" type="ORF">ENQ76_08980</name>
</gene>
<name>A0A7C2K0Z6_9PLAN</name>
<dbReference type="PROSITE" id="PS51257">
    <property type="entry name" value="PROKAR_LIPOPROTEIN"/>
    <property type="match status" value="1"/>
</dbReference>
<reference evidence="2" key="1">
    <citation type="journal article" date="2020" name="mSystems">
        <title>Genome- and Community-Level Interaction Insights into Carbon Utilization and Element Cycling Functions of Hydrothermarchaeota in Hydrothermal Sediment.</title>
        <authorList>
            <person name="Zhou Z."/>
            <person name="Liu Y."/>
            <person name="Xu W."/>
            <person name="Pan J."/>
            <person name="Luo Z.H."/>
            <person name="Li M."/>
        </authorList>
    </citation>
    <scope>NUCLEOTIDE SEQUENCE [LARGE SCALE GENOMIC DNA]</scope>
    <source>
        <strain evidence="2">SpSt-339</strain>
    </source>
</reference>
<organism evidence="2">
    <name type="scientific">Schlesneria paludicola</name>
    <dbReference type="NCBI Taxonomy" id="360056"/>
    <lineage>
        <taxon>Bacteria</taxon>
        <taxon>Pseudomonadati</taxon>
        <taxon>Planctomycetota</taxon>
        <taxon>Planctomycetia</taxon>
        <taxon>Planctomycetales</taxon>
        <taxon>Planctomycetaceae</taxon>
        <taxon>Schlesneria</taxon>
    </lineage>
</organism>
<comment type="caution">
    <text evidence="2">The sequence shown here is derived from an EMBL/GenBank/DDBJ whole genome shotgun (WGS) entry which is preliminary data.</text>
</comment>
<dbReference type="InterPro" id="IPR016024">
    <property type="entry name" value="ARM-type_fold"/>
</dbReference>
<protein>
    <submittedName>
        <fullName evidence="2">HEAT repeat domain-containing protein</fullName>
    </submittedName>
</protein>
<evidence type="ECO:0000256" key="1">
    <source>
        <dbReference type="SAM" id="Coils"/>
    </source>
</evidence>
<accession>A0A7C2K0Z6</accession>
<dbReference type="SUPFAM" id="SSF48371">
    <property type="entry name" value="ARM repeat"/>
    <property type="match status" value="1"/>
</dbReference>
<proteinExistence type="predicted"/>
<dbReference type="AlphaFoldDB" id="A0A7C2K0Z6"/>
<evidence type="ECO:0000313" key="2">
    <source>
        <dbReference type="EMBL" id="HEN15587.1"/>
    </source>
</evidence>
<sequence length="582" mass="63344">MFRLLNHPGIVNRTGLPAALLVLSVVGSGCNQQQQGAVVPGTNVPAPQPVVLPGTKTVSQPVVVTPPPVDAAQNAANKAQYEQTLAQASFEKAHADLQKKFGQNRMAVVVVNGVPGPVDEADHYLERKLFKAAWTDYEAGQQRARQETEANKKAAEEKAMAEHEQTWGNGFGPMTVWYRYKPGRSDVPYPEVRGGVATAGQHVYYVGPVVDLAAFAGRIKVGQISATDSGARTITIQSFIPVPIPDIDEEELLVQHGREGVLTVEIDGADGEPDRVTYYLENQIREMEGGTGLTLVGPRLKAPGRYRLVVGPIKDVNEFAARIGFGSIADLDPSARVLKLAAKLPADLPPRPTAAELAELRRQERMGDEVPKPGESEIDWAIRVLKKGDNVSAARKVLKALYTLKVEPDRLEDVGEALVQFGTSSTWAWHTSDDLVRAIEAWPTERTTRFLVRQLGEFSWDKKEILAALAKSPTEEAARAVAMLMTDRQLALDASATLRDMGPVAEDTVLKLAQDRFPSMRIEAYDILKSIGTSKSLSKLKAQLSKEKDKDAREALKSAIEDLDERLNGAAAGGTSNPFKKK</sequence>